<accession>A0A6G1IV70</accession>
<evidence type="ECO:0000256" key="1">
    <source>
        <dbReference type="SAM" id="MobiDB-lite"/>
    </source>
</evidence>
<dbReference type="EMBL" id="MU005588">
    <property type="protein sequence ID" value="KAF2682146.1"/>
    <property type="molecule type" value="Genomic_DNA"/>
</dbReference>
<dbReference type="Proteomes" id="UP000799291">
    <property type="component" value="Unassembled WGS sequence"/>
</dbReference>
<protein>
    <submittedName>
        <fullName evidence="2">Uncharacterized protein</fullName>
    </submittedName>
</protein>
<proteinExistence type="predicted"/>
<gene>
    <name evidence="2" type="ORF">K458DRAFT_391178</name>
</gene>
<name>A0A6G1IV70_9PLEO</name>
<dbReference type="AlphaFoldDB" id="A0A6G1IV70"/>
<evidence type="ECO:0000313" key="3">
    <source>
        <dbReference type="Proteomes" id="UP000799291"/>
    </source>
</evidence>
<reference evidence="2" key="1">
    <citation type="journal article" date="2020" name="Stud. Mycol.">
        <title>101 Dothideomycetes genomes: a test case for predicting lifestyles and emergence of pathogens.</title>
        <authorList>
            <person name="Haridas S."/>
            <person name="Albert R."/>
            <person name="Binder M."/>
            <person name="Bloem J."/>
            <person name="Labutti K."/>
            <person name="Salamov A."/>
            <person name="Andreopoulos B."/>
            <person name="Baker S."/>
            <person name="Barry K."/>
            <person name="Bills G."/>
            <person name="Bluhm B."/>
            <person name="Cannon C."/>
            <person name="Castanera R."/>
            <person name="Culley D."/>
            <person name="Daum C."/>
            <person name="Ezra D."/>
            <person name="Gonzalez J."/>
            <person name="Henrissat B."/>
            <person name="Kuo A."/>
            <person name="Liang C."/>
            <person name="Lipzen A."/>
            <person name="Lutzoni F."/>
            <person name="Magnuson J."/>
            <person name="Mondo S."/>
            <person name="Nolan M."/>
            <person name="Ohm R."/>
            <person name="Pangilinan J."/>
            <person name="Park H.-J."/>
            <person name="Ramirez L."/>
            <person name="Alfaro M."/>
            <person name="Sun H."/>
            <person name="Tritt A."/>
            <person name="Yoshinaga Y."/>
            <person name="Zwiers L.-H."/>
            <person name="Turgeon B."/>
            <person name="Goodwin S."/>
            <person name="Spatafora J."/>
            <person name="Crous P."/>
            <person name="Grigoriev I."/>
        </authorList>
    </citation>
    <scope>NUCLEOTIDE SEQUENCE</scope>
    <source>
        <strain evidence="2">CBS 122367</strain>
    </source>
</reference>
<organism evidence="2 3">
    <name type="scientific">Lentithecium fluviatile CBS 122367</name>
    <dbReference type="NCBI Taxonomy" id="1168545"/>
    <lineage>
        <taxon>Eukaryota</taxon>
        <taxon>Fungi</taxon>
        <taxon>Dikarya</taxon>
        <taxon>Ascomycota</taxon>
        <taxon>Pezizomycotina</taxon>
        <taxon>Dothideomycetes</taxon>
        <taxon>Pleosporomycetidae</taxon>
        <taxon>Pleosporales</taxon>
        <taxon>Massarineae</taxon>
        <taxon>Lentitheciaceae</taxon>
        <taxon>Lentithecium</taxon>
    </lineage>
</organism>
<keyword evidence="3" id="KW-1185">Reference proteome</keyword>
<dbReference type="OrthoDB" id="5416172at2759"/>
<evidence type="ECO:0000313" key="2">
    <source>
        <dbReference type="EMBL" id="KAF2682146.1"/>
    </source>
</evidence>
<sequence length="105" mass="11664">MRDQRQMQLRATIYCHPTFQPTRTKLTQHIVAPDPFQGGRLEDIAVDGITILNDAGQQRTVPSVPHPDQINPDPSTYSYPNPAHAADNALTSHEGLRTEGSWMSS</sequence>
<feature type="region of interest" description="Disordered" evidence="1">
    <location>
        <begin position="58"/>
        <end position="105"/>
    </location>
</feature>